<dbReference type="SUPFAM" id="SSF88659">
    <property type="entry name" value="Sigma3 and sigma4 domains of RNA polymerase sigma factors"/>
    <property type="match status" value="1"/>
</dbReference>
<keyword evidence="2" id="KW-0805">Transcription regulation</keyword>
<dbReference type="InterPro" id="IPR014284">
    <property type="entry name" value="RNA_pol_sigma-70_dom"/>
</dbReference>
<feature type="domain" description="RNA polymerase sigma-70 region 2" evidence="6">
    <location>
        <begin position="37"/>
        <end position="89"/>
    </location>
</feature>
<dbReference type="OrthoDB" id="2678696at2"/>
<evidence type="ECO:0000259" key="6">
    <source>
        <dbReference type="Pfam" id="PF04542"/>
    </source>
</evidence>
<evidence type="ECO:0000259" key="7">
    <source>
        <dbReference type="Pfam" id="PF08281"/>
    </source>
</evidence>
<comment type="similarity">
    <text evidence="1">Belongs to the sigma-70 factor family. ECF subfamily.</text>
</comment>
<evidence type="ECO:0000256" key="3">
    <source>
        <dbReference type="ARBA" id="ARBA00023082"/>
    </source>
</evidence>
<dbReference type="InterPro" id="IPR013249">
    <property type="entry name" value="RNA_pol_sigma70_r4_t2"/>
</dbReference>
<sequence length="179" mass="21336">MRISDKNFINQLKMKNEGAIEYVLDNYGWIIKATVRKHLYNLVDHQEECINDILLAIWNNIDSFDESRSEFKNWLAGVAKYKAIDYKRRYLKNLEYDNIEDLNISVEDSAHKELTSKELNEDLEELLNCLKEEDRQLFIKLYVEEKDMNEVSKETGLKKDVIYNRVSRGKMKIKNYSKL</sequence>
<dbReference type="RefSeq" id="WP_039633194.1">
    <property type="nucleotide sequence ID" value="NZ_AYSO01000016.1"/>
</dbReference>
<dbReference type="InterPro" id="IPR013324">
    <property type="entry name" value="RNA_pol_sigma_r3/r4-like"/>
</dbReference>
<keyword evidence="5" id="KW-0804">Transcription</keyword>
<name>A0A0C1R049_9CLOT</name>
<keyword evidence="3" id="KW-0731">Sigma factor</keyword>
<organism evidence="8 9">
    <name type="scientific">Clostridium argentinense CDC 2741</name>
    <dbReference type="NCBI Taxonomy" id="1418104"/>
    <lineage>
        <taxon>Bacteria</taxon>
        <taxon>Bacillati</taxon>
        <taxon>Bacillota</taxon>
        <taxon>Clostridia</taxon>
        <taxon>Eubacteriales</taxon>
        <taxon>Clostridiaceae</taxon>
        <taxon>Clostridium</taxon>
    </lineage>
</organism>
<dbReference type="Gene3D" id="1.10.1740.10">
    <property type="match status" value="1"/>
</dbReference>
<dbReference type="Pfam" id="PF08281">
    <property type="entry name" value="Sigma70_r4_2"/>
    <property type="match status" value="1"/>
</dbReference>
<dbReference type="Pfam" id="PF04542">
    <property type="entry name" value="Sigma70_r2"/>
    <property type="match status" value="1"/>
</dbReference>
<evidence type="ECO:0000313" key="8">
    <source>
        <dbReference type="EMBL" id="KIE46782.1"/>
    </source>
</evidence>
<keyword evidence="4" id="KW-0238">DNA-binding</keyword>
<dbReference type="InterPro" id="IPR013325">
    <property type="entry name" value="RNA_pol_sigma_r2"/>
</dbReference>
<dbReference type="PANTHER" id="PTHR43133">
    <property type="entry name" value="RNA POLYMERASE ECF-TYPE SIGMA FACTO"/>
    <property type="match status" value="1"/>
</dbReference>
<dbReference type="GO" id="GO:0016987">
    <property type="term" value="F:sigma factor activity"/>
    <property type="evidence" value="ECO:0007669"/>
    <property type="project" value="UniProtKB-KW"/>
</dbReference>
<evidence type="ECO:0000256" key="4">
    <source>
        <dbReference type="ARBA" id="ARBA00023125"/>
    </source>
</evidence>
<dbReference type="InterPro" id="IPR036388">
    <property type="entry name" value="WH-like_DNA-bd_sf"/>
</dbReference>
<dbReference type="GO" id="GO:0003677">
    <property type="term" value="F:DNA binding"/>
    <property type="evidence" value="ECO:0007669"/>
    <property type="project" value="UniProtKB-KW"/>
</dbReference>
<dbReference type="PANTHER" id="PTHR43133:SF8">
    <property type="entry name" value="RNA POLYMERASE SIGMA FACTOR HI_1459-RELATED"/>
    <property type="match status" value="1"/>
</dbReference>
<dbReference type="GO" id="GO:0006352">
    <property type="term" value="P:DNA-templated transcription initiation"/>
    <property type="evidence" value="ECO:0007669"/>
    <property type="project" value="InterPro"/>
</dbReference>
<evidence type="ECO:0000313" key="9">
    <source>
        <dbReference type="Proteomes" id="UP000031366"/>
    </source>
</evidence>
<proteinExistence type="inferred from homology"/>
<feature type="domain" description="RNA polymerase sigma factor 70 region 4 type 2" evidence="7">
    <location>
        <begin position="121"/>
        <end position="173"/>
    </location>
</feature>
<dbReference type="NCBIfam" id="TIGR02937">
    <property type="entry name" value="sigma70-ECF"/>
    <property type="match status" value="1"/>
</dbReference>
<dbReference type="SUPFAM" id="SSF88946">
    <property type="entry name" value="Sigma2 domain of RNA polymerase sigma factors"/>
    <property type="match status" value="1"/>
</dbReference>
<dbReference type="STRING" id="29341.RSJ17_18785"/>
<accession>A0A0C1R049</accession>
<dbReference type="InterPro" id="IPR039425">
    <property type="entry name" value="RNA_pol_sigma-70-like"/>
</dbReference>
<protein>
    <submittedName>
        <fullName evidence="8">RNA polymerase sigma factor, sigma-70 family protein</fullName>
    </submittedName>
</protein>
<reference evidence="8 9" key="1">
    <citation type="journal article" date="2015" name="Infect. Genet. Evol.">
        <title>Genomic sequences of six botulinum neurotoxin-producing strains representing three clostridial species illustrate the mobility and diversity of botulinum neurotoxin genes.</title>
        <authorList>
            <person name="Smith T.J."/>
            <person name="Hill K.K."/>
            <person name="Xie G."/>
            <person name="Foley B.T."/>
            <person name="Williamson C.H."/>
            <person name="Foster J.T."/>
            <person name="Johnson S.L."/>
            <person name="Chertkov O."/>
            <person name="Teshima H."/>
            <person name="Gibbons H.S."/>
            <person name="Johnsky L.A."/>
            <person name="Karavis M.A."/>
            <person name="Smith L.A."/>
        </authorList>
    </citation>
    <scope>NUCLEOTIDE SEQUENCE [LARGE SCALE GENOMIC DNA]</scope>
    <source>
        <strain evidence="8 9">CDC 2741</strain>
    </source>
</reference>
<dbReference type="Gene3D" id="1.10.10.10">
    <property type="entry name" value="Winged helix-like DNA-binding domain superfamily/Winged helix DNA-binding domain"/>
    <property type="match status" value="1"/>
</dbReference>
<dbReference type="InterPro" id="IPR007627">
    <property type="entry name" value="RNA_pol_sigma70_r2"/>
</dbReference>
<evidence type="ECO:0000256" key="1">
    <source>
        <dbReference type="ARBA" id="ARBA00010641"/>
    </source>
</evidence>
<dbReference type="EMBL" id="AYSO01000016">
    <property type="protein sequence ID" value="KIE46782.1"/>
    <property type="molecule type" value="Genomic_DNA"/>
</dbReference>
<keyword evidence="9" id="KW-1185">Reference proteome</keyword>
<evidence type="ECO:0000256" key="5">
    <source>
        <dbReference type="ARBA" id="ARBA00023163"/>
    </source>
</evidence>
<evidence type="ECO:0000256" key="2">
    <source>
        <dbReference type="ARBA" id="ARBA00023015"/>
    </source>
</evidence>
<gene>
    <name evidence="8" type="ORF">U732_3429</name>
</gene>
<dbReference type="Proteomes" id="UP000031366">
    <property type="component" value="Unassembled WGS sequence"/>
</dbReference>
<dbReference type="AlphaFoldDB" id="A0A0C1R049"/>
<comment type="caution">
    <text evidence="8">The sequence shown here is derived from an EMBL/GenBank/DDBJ whole genome shotgun (WGS) entry which is preliminary data.</text>
</comment>